<dbReference type="InterPro" id="IPR018163">
    <property type="entry name" value="Thr/Ala-tRNA-synth_IIc_edit"/>
</dbReference>
<dbReference type="GO" id="GO:0005737">
    <property type="term" value="C:cytoplasm"/>
    <property type="evidence" value="ECO:0007669"/>
    <property type="project" value="UniProtKB-SubCell"/>
</dbReference>
<dbReference type="InterPro" id="IPR012947">
    <property type="entry name" value="tRNA_SAD"/>
</dbReference>
<keyword evidence="3" id="KW-0479">Metal-binding</keyword>
<dbReference type="GO" id="GO:0003676">
    <property type="term" value="F:nucleic acid binding"/>
    <property type="evidence" value="ECO:0007669"/>
    <property type="project" value="InterPro"/>
</dbReference>
<evidence type="ECO:0000313" key="6">
    <source>
        <dbReference type="EMBL" id="PLR85627.1"/>
    </source>
</evidence>
<evidence type="ECO:0000313" key="9">
    <source>
        <dbReference type="Proteomes" id="UP000235114"/>
    </source>
</evidence>
<evidence type="ECO:0000256" key="1">
    <source>
        <dbReference type="ARBA" id="ARBA00001947"/>
    </source>
</evidence>
<evidence type="ECO:0000259" key="5">
    <source>
        <dbReference type="PROSITE" id="PS50860"/>
    </source>
</evidence>
<keyword evidence="4" id="KW-0862">Zinc</keyword>
<comment type="cofactor">
    <cofactor evidence="1">
        <name>Zn(2+)</name>
        <dbReference type="ChEBI" id="CHEBI:29105"/>
    </cofactor>
</comment>
<evidence type="ECO:0000256" key="4">
    <source>
        <dbReference type="ARBA" id="ARBA00022833"/>
    </source>
</evidence>
<dbReference type="OrthoDB" id="9812949at2"/>
<dbReference type="RefSeq" id="WP_101575893.1">
    <property type="nucleotide sequence ID" value="NZ_PGVA01000005.1"/>
</dbReference>
<dbReference type="GO" id="GO:0046872">
    <property type="term" value="F:metal ion binding"/>
    <property type="evidence" value="ECO:0007669"/>
    <property type="project" value="UniProtKB-KW"/>
</dbReference>
<dbReference type="GO" id="GO:0004813">
    <property type="term" value="F:alanine-tRNA ligase activity"/>
    <property type="evidence" value="ECO:0007669"/>
    <property type="project" value="InterPro"/>
</dbReference>
<dbReference type="InterPro" id="IPR051335">
    <property type="entry name" value="Alanyl-tRNA_Editing_Enzymes"/>
</dbReference>
<evidence type="ECO:0000313" key="7">
    <source>
        <dbReference type="EMBL" id="PLR94712.1"/>
    </source>
</evidence>
<proteinExistence type="predicted"/>
<dbReference type="EMBL" id="PGVD01000046">
    <property type="protein sequence ID" value="PLR94712.1"/>
    <property type="molecule type" value="Genomic_DNA"/>
</dbReference>
<dbReference type="GO" id="GO:0006419">
    <property type="term" value="P:alanyl-tRNA aminoacylation"/>
    <property type="evidence" value="ECO:0007669"/>
    <property type="project" value="InterPro"/>
</dbReference>
<dbReference type="GO" id="GO:0002161">
    <property type="term" value="F:aminoacyl-tRNA deacylase activity"/>
    <property type="evidence" value="ECO:0007669"/>
    <property type="project" value="UniProtKB-ARBA"/>
</dbReference>
<dbReference type="SUPFAM" id="SSF50447">
    <property type="entry name" value="Translation proteins"/>
    <property type="match status" value="1"/>
</dbReference>
<reference evidence="7 9" key="2">
    <citation type="submission" date="2017-12" db="EMBL/GenBank/DDBJ databases">
        <title>Comparative Functional Genomics of Dry Heat Resistant strains isolated from the Viking Spacecraft.</title>
        <authorList>
            <person name="Seuylemezian A."/>
            <person name="Cooper K."/>
            <person name="Vaishampayan P."/>
        </authorList>
    </citation>
    <scope>NUCLEOTIDE SEQUENCE [LARGE SCALE GENOMIC DNA]</scope>
    <source>
        <strain evidence="7 9">ATCC 29669</strain>
    </source>
</reference>
<dbReference type="Gene3D" id="3.30.980.10">
    <property type="entry name" value="Threonyl-trna Synthetase, Chain A, domain 2"/>
    <property type="match status" value="1"/>
</dbReference>
<name>A0A2N5GQW4_9BACI</name>
<dbReference type="Proteomes" id="UP000234951">
    <property type="component" value="Unassembled WGS sequence"/>
</dbReference>
<evidence type="ECO:0000313" key="8">
    <source>
        <dbReference type="Proteomes" id="UP000234951"/>
    </source>
</evidence>
<dbReference type="PANTHER" id="PTHR43462">
    <property type="entry name" value="ALANYL-TRNA EDITING PROTEIN"/>
    <property type="match status" value="1"/>
</dbReference>
<comment type="subcellular location">
    <subcellularLocation>
        <location evidence="2">Cytoplasm</location>
    </subcellularLocation>
</comment>
<evidence type="ECO:0000256" key="2">
    <source>
        <dbReference type="ARBA" id="ARBA00004496"/>
    </source>
</evidence>
<sequence length="393" mass="44435">MTTKLYYQDPYFRTFATRVTKQANDDAGNWFVVVEETAFYPTGGGQPHDVGTLDGVTVLNVEEIDGEIRHYVDGSLPLHEEIKGVIDWQRRFDHMQQHAGQHILSAAFEELFDFETVSFHLGKELLTIDLNIGELTEEAANEAEKRANQIILENRPIETKWVTEEELSQFPLRKQPTVTENIRLVIIQDFDYNGCGGTHPKATGEVTAIKILGWERQRKRIRIQFVCGNRVLDQLHKKEQTIRQLCQLLNAPEQELPAAARRLLESGAEKDKSLQEIRETLLRFEVKDLLEQSEKLIAKVYQNRTIQELQMLARLLTAEKDELTVLLVTENDSRLQLVCARGSQETANMKQIIADVLPIIAGKGGGNEALAQGGGEALVSGQELLDILLDKVK</sequence>
<dbReference type="AlphaFoldDB" id="A0A2N5GQW4"/>
<dbReference type="Gene3D" id="2.40.30.130">
    <property type="match status" value="1"/>
</dbReference>
<keyword evidence="9" id="KW-1185">Reference proteome</keyword>
<dbReference type="EMBL" id="PGVA01000005">
    <property type="protein sequence ID" value="PLR85627.1"/>
    <property type="molecule type" value="Genomic_DNA"/>
</dbReference>
<dbReference type="Gene3D" id="3.10.310.40">
    <property type="match status" value="1"/>
</dbReference>
<dbReference type="SUPFAM" id="SSF55186">
    <property type="entry name" value="ThrRS/AlaRS common domain"/>
    <property type="match status" value="1"/>
</dbReference>
<accession>A0A2N5GQW4</accession>
<dbReference type="PANTHER" id="PTHR43462:SF1">
    <property type="entry name" value="ALANYL-TRNA EDITING PROTEIN AARSD1"/>
    <property type="match status" value="1"/>
</dbReference>
<gene>
    <name evidence="6" type="ORF">CU635_04020</name>
    <name evidence="7" type="ORF">CVD25_16025</name>
</gene>
<dbReference type="Pfam" id="PF07973">
    <property type="entry name" value="tRNA_SAD"/>
    <property type="match status" value="1"/>
</dbReference>
<comment type="caution">
    <text evidence="6">The sequence shown here is derived from an EMBL/GenBank/DDBJ whole genome shotgun (WGS) entry which is preliminary data.</text>
</comment>
<organism evidence="6 8">
    <name type="scientific">Bacillus canaveralius</name>
    <dbReference type="NCBI Taxonomy" id="1403243"/>
    <lineage>
        <taxon>Bacteria</taxon>
        <taxon>Bacillati</taxon>
        <taxon>Bacillota</taxon>
        <taxon>Bacilli</taxon>
        <taxon>Bacillales</taxon>
        <taxon>Bacillaceae</taxon>
        <taxon>Bacillus</taxon>
    </lineage>
</organism>
<reference evidence="6 8" key="1">
    <citation type="submission" date="2017-11" db="EMBL/GenBank/DDBJ databases">
        <title>Comparitive Functional Genomics of Dry Heat Resistant strains isolated from the Viking Spacecraft.</title>
        <authorList>
            <person name="Seuylemezian A."/>
            <person name="Cooper K."/>
            <person name="Vaishampayan P."/>
        </authorList>
    </citation>
    <scope>NUCLEOTIDE SEQUENCE [LARGE SCALE GENOMIC DNA]</scope>
    <source>
        <strain evidence="6 8">M4.6</strain>
    </source>
</reference>
<dbReference type="GO" id="GO:0005524">
    <property type="term" value="F:ATP binding"/>
    <property type="evidence" value="ECO:0007669"/>
    <property type="project" value="InterPro"/>
</dbReference>
<dbReference type="PROSITE" id="PS50860">
    <property type="entry name" value="AA_TRNA_LIGASE_II_ALA"/>
    <property type="match status" value="1"/>
</dbReference>
<protein>
    <submittedName>
        <fullName evidence="6">Alanyl-tRNA editing protein</fullName>
    </submittedName>
</protein>
<dbReference type="InterPro" id="IPR018165">
    <property type="entry name" value="Ala-tRNA-synth_IIc_core"/>
</dbReference>
<dbReference type="InterPro" id="IPR009000">
    <property type="entry name" value="Transl_B-barrel_sf"/>
</dbReference>
<dbReference type="Proteomes" id="UP000235114">
    <property type="component" value="Unassembled WGS sequence"/>
</dbReference>
<dbReference type="SMART" id="SM00863">
    <property type="entry name" value="tRNA_SAD"/>
    <property type="match status" value="1"/>
</dbReference>
<feature type="domain" description="Alanyl-transfer RNA synthetases family profile" evidence="5">
    <location>
        <begin position="1"/>
        <end position="237"/>
    </location>
</feature>
<evidence type="ECO:0000256" key="3">
    <source>
        <dbReference type="ARBA" id="ARBA00022723"/>
    </source>
</evidence>